<gene>
    <name evidence="2" type="ORF">RirG_006230</name>
</gene>
<dbReference type="HOGENOM" id="CLU_131668_0_0_1"/>
<evidence type="ECO:0000313" key="2">
    <source>
        <dbReference type="EMBL" id="EXX79374.1"/>
    </source>
</evidence>
<proteinExistence type="predicted"/>
<name>A0A015LI50_RHIIW</name>
<reference evidence="2 3" key="1">
    <citation type="submission" date="2014-02" db="EMBL/GenBank/DDBJ databases">
        <title>Single nucleus genome sequencing reveals high similarity among nuclei of an endomycorrhizal fungus.</title>
        <authorList>
            <person name="Lin K."/>
            <person name="Geurts R."/>
            <person name="Zhang Z."/>
            <person name="Limpens E."/>
            <person name="Saunders D.G."/>
            <person name="Mu D."/>
            <person name="Pang E."/>
            <person name="Cao H."/>
            <person name="Cha H."/>
            <person name="Lin T."/>
            <person name="Zhou Q."/>
            <person name="Shang Y."/>
            <person name="Li Y."/>
            <person name="Ivanov S."/>
            <person name="Sharma T."/>
            <person name="Velzen R.V."/>
            <person name="Ruijter N.D."/>
            <person name="Aanen D.K."/>
            <person name="Win J."/>
            <person name="Kamoun S."/>
            <person name="Bisseling T."/>
            <person name="Huang S."/>
        </authorList>
    </citation>
    <scope>NUCLEOTIDE SEQUENCE [LARGE SCALE GENOMIC DNA]</scope>
    <source>
        <strain evidence="3">DAOM197198w</strain>
    </source>
</reference>
<dbReference type="EMBL" id="JEMT01003932">
    <property type="protein sequence ID" value="EXX79374.1"/>
    <property type="molecule type" value="Genomic_DNA"/>
</dbReference>
<organism evidence="2 3">
    <name type="scientific">Rhizophagus irregularis (strain DAOM 197198w)</name>
    <name type="common">Glomus intraradices</name>
    <dbReference type="NCBI Taxonomy" id="1432141"/>
    <lineage>
        <taxon>Eukaryota</taxon>
        <taxon>Fungi</taxon>
        <taxon>Fungi incertae sedis</taxon>
        <taxon>Mucoromycota</taxon>
        <taxon>Glomeromycotina</taxon>
        <taxon>Glomeromycetes</taxon>
        <taxon>Glomerales</taxon>
        <taxon>Glomeraceae</taxon>
        <taxon>Rhizophagus</taxon>
    </lineage>
</organism>
<feature type="compositionally biased region" description="Acidic residues" evidence="1">
    <location>
        <begin position="73"/>
        <end position="95"/>
    </location>
</feature>
<feature type="region of interest" description="Disordered" evidence="1">
    <location>
        <begin position="43"/>
        <end position="98"/>
    </location>
</feature>
<comment type="caution">
    <text evidence="2">The sequence shown here is derived from an EMBL/GenBank/DDBJ whole genome shotgun (WGS) entry which is preliminary data.</text>
</comment>
<dbReference type="AlphaFoldDB" id="A0A015LI50"/>
<evidence type="ECO:0000313" key="3">
    <source>
        <dbReference type="Proteomes" id="UP000022910"/>
    </source>
</evidence>
<evidence type="ECO:0000256" key="1">
    <source>
        <dbReference type="SAM" id="MobiDB-lite"/>
    </source>
</evidence>
<sequence>MTPHECAVVQRSTDVITQERLQEILKAQAEELTKNFQAQFKQLQASKPVRKPPVYRQQIKPIRPKPWPRVIQQEDDDYPDPDWDDPLPDVGDDPDAPAWTLDNHQNAIDLIMGYKRGTSKILTNQLQKAKDRHDDWELA</sequence>
<dbReference type="Proteomes" id="UP000022910">
    <property type="component" value="Unassembled WGS sequence"/>
</dbReference>
<accession>A0A015LI50</accession>
<keyword evidence="3" id="KW-1185">Reference proteome</keyword>
<protein>
    <submittedName>
        <fullName evidence="2">Uncharacterized protein</fullName>
    </submittedName>
</protein>